<dbReference type="EMBL" id="MH834612">
    <property type="protein sequence ID" value="AYN57947.1"/>
    <property type="molecule type" value="Genomic_DNA"/>
</dbReference>
<proteinExistence type="predicted"/>
<evidence type="ECO:0000313" key="2">
    <source>
        <dbReference type="Proteomes" id="UP000280317"/>
    </source>
</evidence>
<name>A0A3G2KG63_9CAUD</name>
<evidence type="ECO:0000313" key="1">
    <source>
        <dbReference type="EMBL" id="AYN57947.1"/>
    </source>
</evidence>
<dbReference type="GeneID" id="77932184"/>
<dbReference type="KEGG" id="vg:77932184"/>
<sequence length="324" mass="36098">MTESIPETLDLDAWLDGAHRAERSVTLYARADLLADIDQLEAKLRQVKDVPEEDRSYADNDEGAEIQKDIDRLYVDLDASKMVFRVTSLEDTEQQAIIEQVKKDLKAEADKAASEARAEAREKCRRLEITAANDVNAFIRPAANAAADAVIEREVSIRTIAAAVVSPKMSVDQVRKLYTRIGDAQVALLSQAYTRASLEAPQVTVPKIVEALAGGRWDHVLLEARTARDWKVPQTVMRGRKDDGTWTYHDRVMALALRAYEDGLCPGCGLHSSVTRGDHNVGRHEVNAEDICHGCEELESFQANDKTERFPGQKISLQERSGWS</sequence>
<dbReference type="Proteomes" id="UP000280317">
    <property type="component" value="Segment"/>
</dbReference>
<keyword evidence="2" id="KW-1185">Reference proteome</keyword>
<accession>A0A3G2KG63</accession>
<gene>
    <name evidence="1" type="primary">17</name>
    <name evidence="1" type="ORF">PBI_FAJA_17</name>
</gene>
<reference evidence="1 2" key="1">
    <citation type="submission" date="2018-09" db="EMBL/GenBank/DDBJ databases">
        <authorList>
            <person name="Ulbrich M.C."/>
            <person name="Stoner T.H."/>
            <person name="Garlena R.A."/>
            <person name="Russell D.A."/>
            <person name="Pope W.H."/>
            <person name="Jacobs-Sera D."/>
            <person name="Hatfull G.F."/>
        </authorList>
    </citation>
    <scope>NUCLEOTIDE SEQUENCE [LARGE SCALE GENOMIC DNA]</scope>
</reference>
<dbReference type="RefSeq" id="YP_010656302.1">
    <property type="nucleotide sequence ID" value="NC_070837.1"/>
</dbReference>
<organism evidence="1 2">
    <name type="scientific">Arthrobacter phage Faja</name>
    <dbReference type="NCBI Taxonomy" id="2419957"/>
    <lineage>
        <taxon>Viruses</taxon>
        <taxon>Duplodnaviria</taxon>
        <taxon>Heunggongvirae</taxon>
        <taxon>Uroviricota</taxon>
        <taxon>Caudoviricetes</taxon>
        <taxon>Fajavirus</taxon>
        <taxon>Fajavirus faja</taxon>
    </lineage>
</organism>
<protein>
    <submittedName>
        <fullName evidence="1">Tail assembly chaperone</fullName>
    </submittedName>
</protein>